<dbReference type="SUPFAM" id="SSF57756">
    <property type="entry name" value="Retrovirus zinc finger-like domains"/>
    <property type="match status" value="1"/>
</dbReference>
<dbReference type="Proteomes" id="UP001141253">
    <property type="component" value="Chromosome 17"/>
</dbReference>
<feature type="region of interest" description="Disordered" evidence="1">
    <location>
        <begin position="247"/>
        <end position="291"/>
    </location>
</feature>
<name>A0ABQ9B3T9_9ROSI</name>
<sequence length="510" mass="55893">MVTAAQLQIIQSPISKLISTISASVNVKLDDANYLNWHFQLQLLLESNGIFGFVDGSNSCPASTSTEYGTHSSSSSSSVVECDAVVIWRMHDRAIMQLITATLSPIALSCAIGSTSSRELWTRLKEQFSNVSKTSIFQMKSDLQNIKKGADTISQYMLRIKEACDYLAAAGVHFADEDIVILALNGLPSEYNTFRCVVRGRESVINLRDFRSQLLAEERIVDSISPPYLTAMNTAVKTSNVASAVSSPFRGSHGSQSYPNGGYNGGYKPFNRTRGRGRFHQPQRSHINGRQHMLPAKPSPAFGTSSLPICQICNFEGHTAPTCAFTRQERLQCNICGKPNHTTWFCFYNENGPNFVGANQFPASAPHTQMADMAAMNTGFYPSQPFSQQSAIPVMHSQHLSQQPMMNSRQFYQQPVMNPQHVSQQLSHAPAMTAMHNDSPASPQVWLTDSGATNHMTPDLSNLQLSRPYPTEDTVQTADGAGLCVTNVGNSVISTSRQSHGEGALQRDVQ</sequence>
<dbReference type="InterPro" id="IPR036875">
    <property type="entry name" value="Znf_CCHC_sf"/>
</dbReference>
<feature type="compositionally biased region" description="Basic residues" evidence="1">
    <location>
        <begin position="271"/>
        <end position="289"/>
    </location>
</feature>
<comment type="caution">
    <text evidence="2">The sequence shown here is derived from an EMBL/GenBank/DDBJ whole genome shotgun (WGS) entry which is preliminary data.</text>
</comment>
<gene>
    <name evidence="2" type="ORF">OIU77_002160</name>
</gene>
<keyword evidence="3" id="KW-1185">Reference proteome</keyword>
<dbReference type="PANTHER" id="PTHR47481:SF31">
    <property type="entry name" value="OS01G0873500 PROTEIN"/>
    <property type="match status" value="1"/>
</dbReference>
<reference evidence="2" key="2">
    <citation type="journal article" date="2023" name="Int. J. Mol. Sci.">
        <title>De Novo Assembly and Annotation of 11 Diverse Shrub Willow (Salix) Genomes Reveals Novel Gene Organization in Sex-Linked Regions.</title>
        <authorList>
            <person name="Hyden B."/>
            <person name="Feng K."/>
            <person name="Yates T.B."/>
            <person name="Jawdy S."/>
            <person name="Cereghino C."/>
            <person name="Smart L.B."/>
            <person name="Muchero W."/>
        </authorList>
    </citation>
    <scope>NUCLEOTIDE SEQUENCE</scope>
    <source>
        <tissue evidence="2">Shoot tip</tissue>
    </source>
</reference>
<reference evidence="2" key="1">
    <citation type="submission" date="2022-10" db="EMBL/GenBank/DDBJ databases">
        <authorList>
            <person name="Hyden B.L."/>
            <person name="Feng K."/>
            <person name="Yates T."/>
            <person name="Jawdy S."/>
            <person name="Smart L.B."/>
            <person name="Muchero W."/>
        </authorList>
    </citation>
    <scope>NUCLEOTIDE SEQUENCE</scope>
    <source>
        <tissue evidence="2">Shoot tip</tissue>
    </source>
</reference>
<dbReference type="PANTHER" id="PTHR47481">
    <property type="match status" value="1"/>
</dbReference>
<feature type="compositionally biased region" description="Polar residues" evidence="1">
    <location>
        <begin position="439"/>
        <end position="453"/>
    </location>
</feature>
<organism evidence="2 3">
    <name type="scientific">Salix suchowensis</name>
    <dbReference type="NCBI Taxonomy" id="1278906"/>
    <lineage>
        <taxon>Eukaryota</taxon>
        <taxon>Viridiplantae</taxon>
        <taxon>Streptophyta</taxon>
        <taxon>Embryophyta</taxon>
        <taxon>Tracheophyta</taxon>
        <taxon>Spermatophyta</taxon>
        <taxon>Magnoliopsida</taxon>
        <taxon>eudicotyledons</taxon>
        <taxon>Gunneridae</taxon>
        <taxon>Pentapetalae</taxon>
        <taxon>rosids</taxon>
        <taxon>fabids</taxon>
        <taxon>Malpighiales</taxon>
        <taxon>Salicaceae</taxon>
        <taxon>Saliceae</taxon>
        <taxon>Salix</taxon>
    </lineage>
</organism>
<dbReference type="Pfam" id="PF14223">
    <property type="entry name" value="Retrotran_gag_2"/>
    <property type="match status" value="1"/>
</dbReference>
<evidence type="ECO:0000313" key="2">
    <source>
        <dbReference type="EMBL" id="KAJ6371785.1"/>
    </source>
</evidence>
<evidence type="ECO:0000256" key="1">
    <source>
        <dbReference type="SAM" id="MobiDB-lite"/>
    </source>
</evidence>
<protein>
    <recommendedName>
        <fullName evidence="4">Retrotransposon Copia-like N-terminal domain-containing protein</fullName>
    </recommendedName>
</protein>
<feature type="region of interest" description="Disordered" evidence="1">
    <location>
        <begin position="433"/>
        <end position="453"/>
    </location>
</feature>
<evidence type="ECO:0000313" key="3">
    <source>
        <dbReference type="Proteomes" id="UP001141253"/>
    </source>
</evidence>
<proteinExistence type="predicted"/>
<accession>A0ABQ9B3T9</accession>
<dbReference type="EMBL" id="JAPFFI010000013">
    <property type="protein sequence ID" value="KAJ6371785.1"/>
    <property type="molecule type" value="Genomic_DNA"/>
</dbReference>
<evidence type="ECO:0008006" key="4">
    <source>
        <dbReference type="Google" id="ProtNLM"/>
    </source>
</evidence>